<feature type="compositionally biased region" description="Polar residues" evidence="4">
    <location>
        <begin position="1"/>
        <end position="11"/>
    </location>
</feature>
<sequence>MPQSTLPSASDSKVPEGSKKTRTIISEDPCWTLSLLPRLSDLCLQSIANNFEEHPLFEQLSSSQRDFLQQRLSPSLPLHVTANLIGDGVYWKRRCQQLWGLCDVSHYGHSWKRMFFERSLENMIELFIPDVSDPGNLLDMVHHCRDFVKRLRVSQLLTPVMDPQRVEEEEVASDNEYEGPSMDHFDFSILLQKLSRLEELHVVYRVKECGMNFEWKMFEMTDRDCESLATALESCKTLKVLRLHQSHVDDKKCRLLVKHLLDHPSLRQLDFSHNLISDKGARAVAKLLSRSSLQELDMCDNHIRDHGAKAIAHALSNNSTLLSLNLRLNRVRDEGGQALGEALLRNCTLRHLHLGGNEVGRRTAAALSEALRQNNVLRSINLSCNSLGEDGGRALQEAMCHNTSLTECDLRLTQVDEDIVSSITQLVWANQSSEPRQDQEKSGARREVDEMRDEAQEFTGQSWTYE</sequence>
<dbReference type="Ensembl" id="ENSCSET00000032774.1">
    <property type="protein sequence ID" value="ENSCSEP00000032354.1"/>
    <property type="gene ID" value="ENSCSEG00000020760.1"/>
</dbReference>
<proteinExistence type="predicted"/>
<dbReference type="PANTHER" id="PTHR24107:SF27">
    <property type="entry name" value="DYNEIN REGULATORY COMPLEX SUBUNIT 5"/>
    <property type="match status" value="1"/>
</dbReference>
<dbReference type="SUPFAM" id="SSF52047">
    <property type="entry name" value="RNI-like"/>
    <property type="match status" value="1"/>
</dbReference>
<evidence type="ECO:0000313" key="5">
    <source>
        <dbReference type="Ensembl" id="ENSCSEP00000032353.1"/>
    </source>
</evidence>
<evidence type="ECO:0000256" key="4">
    <source>
        <dbReference type="SAM" id="MobiDB-lite"/>
    </source>
</evidence>
<accession>A0A3P8WY72</accession>
<dbReference type="InterPro" id="IPR032675">
    <property type="entry name" value="LRR_dom_sf"/>
</dbReference>
<dbReference type="GO" id="GO:0007018">
    <property type="term" value="P:microtubule-based movement"/>
    <property type="evidence" value="ECO:0007669"/>
    <property type="project" value="TreeGrafter"/>
</dbReference>
<keyword evidence="3" id="KW-0206">Cytoskeleton</keyword>
<dbReference type="Pfam" id="PF13516">
    <property type="entry name" value="LRR_6"/>
    <property type="match status" value="5"/>
</dbReference>
<keyword evidence="2" id="KW-0963">Cytoplasm</keyword>
<name>A0A3P8WY72_CYNSE</name>
<dbReference type="GO" id="GO:0005856">
    <property type="term" value="C:cytoskeleton"/>
    <property type="evidence" value="ECO:0007669"/>
    <property type="project" value="UniProtKB-SubCell"/>
</dbReference>
<dbReference type="InterPro" id="IPR052410">
    <property type="entry name" value="DRC5"/>
</dbReference>
<dbReference type="Ensembl" id="ENSCSET00000032773.1">
    <property type="protein sequence ID" value="ENSCSEP00000032353.1"/>
    <property type="gene ID" value="ENSCSEG00000020760.1"/>
</dbReference>
<dbReference type="Proteomes" id="UP000265120">
    <property type="component" value="Chromosome 7"/>
</dbReference>
<evidence type="ECO:0000256" key="3">
    <source>
        <dbReference type="ARBA" id="ARBA00023212"/>
    </source>
</evidence>
<dbReference type="InterPro" id="IPR001611">
    <property type="entry name" value="Leu-rich_rpt"/>
</dbReference>
<dbReference type="GeneTree" id="ENSGT00940000159341"/>
<dbReference type="SMART" id="SM00368">
    <property type="entry name" value="LRR_RI"/>
    <property type="match status" value="5"/>
</dbReference>
<dbReference type="Gene3D" id="3.80.10.10">
    <property type="entry name" value="Ribonuclease Inhibitor"/>
    <property type="match status" value="2"/>
</dbReference>
<dbReference type="KEGG" id="csem:103380887"/>
<evidence type="ECO:0000256" key="1">
    <source>
        <dbReference type="ARBA" id="ARBA00004245"/>
    </source>
</evidence>
<feature type="compositionally biased region" description="Basic and acidic residues" evidence="4">
    <location>
        <begin position="435"/>
        <end position="455"/>
    </location>
</feature>
<reference evidence="5 6" key="1">
    <citation type="journal article" date="2014" name="Nat. Genet.">
        <title>Whole-genome sequence of a flatfish provides insights into ZW sex chromosome evolution and adaptation to a benthic lifestyle.</title>
        <authorList>
            <person name="Chen S."/>
            <person name="Zhang G."/>
            <person name="Shao C."/>
            <person name="Huang Q."/>
            <person name="Liu G."/>
            <person name="Zhang P."/>
            <person name="Song W."/>
            <person name="An N."/>
            <person name="Chalopin D."/>
            <person name="Volff J.N."/>
            <person name="Hong Y."/>
            <person name="Li Q."/>
            <person name="Sha Z."/>
            <person name="Zhou H."/>
            <person name="Xie M."/>
            <person name="Yu Q."/>
            <person name="Liu Y."/>
            <person name="Xiang H."/>
            <person name="Wang N."/>
            <person name="Wu K."/>
            <person name="Yang C."/>
            <person name="Zhou Q."/>
            <person name="Liao X."/>
            <person name="Yang L."/>
            <person name="Hu Q."/>
            <person name="Zhang J."/>
            <person name="Meng L."/>
            <person name="Jin L."/>
            <person name="Tian Y."/>
            <person name="Lian J."/>
            <person name="Yang J."/>
            <person name="Miao G."/>
            <person name="Liu S."/>
            <person name="Liang Z."/>
            <person name="Yan F."/>
            <person name="Li Y."/>
            <person name="Sun B."/>
            <person name="Zhang H."/>
            <person name="Zhang J."/>
            <person name="Zhu Y."/>
            <person name="Du M."/>
            <person name="Zhao Y."/>
            <person name="Schartl M."/>
            <person name="Tang Q."/>
            <person name="Wang J."/>
        </authorList>
    </citation>
    <scope>NUCLEOTIDE SEQUENCE</scope>
</reference>
<dbReference type="STRING" id="244447.ENSCSEP00000032353"/>
<keyword evidence="6" id="KW-1185">Reference proteome</keyword>
<dbReference type="CTD" id="202500"/>
<evidence type="ECO:0000256" key="2">
    <source>
        <dbReference type="ARBA" id="ARBA00022490"/>
    </source>
</evidence>
<dbReference type="PANTHER" id="PTHR24107">
    <property type="entry name" value="YNEIN REGULATORY COMPLEX SUBUNIT 5"/>
    <property type="match status" value="1"/>
</dbReference>
<evidence type="ECO:0000313" key="6">
    <source>
        <dbReference type="Proteomes" id="UP000265120"/>
    </source>
</evidence>
<protein>
    <submittedName>
        <fullName evidence="5">T-complex-associated-testis-expressed 1</fullName>
    </submittedName>
</protein>
<comment type="subcellular location">
    <subcellularLocation>
        <location evidence="1">Cytoplasm</location>
        <location evidence="1">Cytoskeleton</location>
    </subcellularLocation>
</comment>
<feature type="region of interest" description="Disordered" evidence="4">
    <location>
        <begin position="430"/>
        <end position="466"/>
    </location>
</feature>
<dbReference type="AlphaFoldDB" id="A0A3P8WY72"/>
<dbReference type="RefSeq" id="XP_008311243.1">
    <property type="nucleotide sequence ID" value="XM_008313021.2"/>
</dbReference>
<dbReference type="GeneID" id="103380887"/>
<feature type="region of interest" description="Disordered" evidence="4">
    <location>
        <begin position="1"/>
        <end position="21"/>
    </location>
</feature>
<reference evidence="5" key="2">
    <citation type="submission" date="2025-05" db="UniProtKB">
        <authorList>
            <consortium name="Ensembl"/>
        </authorList>
    </citation>
    <scope>IDENTIFICATION</scope>
</reference>
<dbReference type="OMA" id="PVCHVAR"/>
<organism evidence="5 6">
    <name type="scientific">Cynoglossus semilaevis</name>
    <name type="common">Tongue sole</name>
    <dbReference type="NCBI Taxonomy" id="244447"/>
    <lineage>
        <taxon>Eukaryota</taxon>
        <taxon>Metazoa</taxon>
        <taxon>Chordata</taxon>
        <taxon>Craniata</taxon>
        <taxon>Vertebrata</taxon>
        <taxon>Euteleostomi</taxon>
        <taxon>Actinopterygii</taxon>
        <taxon>Neopterygii</taxon>
        <taxon>Teleostei</taxon>
        <taxon>Neoteleostei</taxon>
        <taxon>Acanthomorphata</taxon>
        <taxon>Carangaria</taxon>
        <taxon>Pleuronectiformes</taxon>
        <taxon>Pleuronectoidei</taxon>
        <taxon>Cynoglossidae</taxon>
        <taxon>Cynoglossinae</taxon>
        <taxon>Cynoglossus</taxon>
    </lineage>
</organism>